<dbReference type="OrthoDB" id="655540at2759"/>
<accession>A0A830C3Z3</accession>
<gene>
    <name evidence="9" type="ORF">PHJA_001328800</name>
</gene>
<dbReference type="Proteomes" id="UP000653305">
    <property type="component" value="Unassembled WGS sequence"/>
</dbReference>
<feature type="domain" description="Amino acid transporter transmembrane" evidence="8">
    <location>
        <begin position="231"/>
        <end position="276"/>
    </location>
</feature>
<evidence type="ECO:0000256" key="4">
    <source>
        <dbReference type="ARBA" id="ARBA00022970"/>
    </source>
</evidence>
<comment type="caution">
    <text evidence="9">The sequence shown here is derived from an EMBL/GenBank/DDBJ whole genome shotgun (WGS) entry which is preliminary data.</text>
</comment>
<feature type="transmembrane region" description="Helical" evidence="7">
    <location>
        <begin position="221"/>
        <end position="254"/>
    </location>
</feature>
<organism evidence="9 10">
    <name type="scientific">Phtheirospermum japonicum</name>
    <dbReference type="NCBI Taxonomy" id="374723"/>
    <lineage>
        <taxon>Eukaryota</taxon>
        <taxon>Viridiplantae</taxon>
        <taxon>Streptophyta</taxon>
        <taxon>Embryophyta</taxon>
        <taxon>Tracheophyta</taxon>
        <taxon>Spermatophyta</taxon>
        <taxon>Magnoliopsida</taxon>
        <taxon>eudicotyledons</taxon>
        <taxon>Gunneridae</taxon>
        <taxon>Pentapetalae</taxon>
        <taxon>asterids</taxon>
        <taxon>lamiids</taxon>
        <taxon>Lamiales</taxon>
        <taxon>Orobanchaceae</taxon>
        <taxon>Orobanchaceae incertae sedis</taxon>
        <taxon>Phtheirospermum</taxon>
    </lineage>
</organism>
<reference evidence="9" key="1">
    <citation type="submission" date="2020-07" db="EMBL/GenBank/DDBJ databases">
        <title>Ethylene signaling mediates host invasion by parasitic plants.</title>
        <authorList>
            <person name="Yoshida S."/>
        </authorList>
    </citation>
    <scope>NUCLEOTIDE SEQUENCE</scope>
    <source>
        <strain evidence="9">Okayama</strain>
    </source>
</reference>
<evidence type="ECO:0000313" key="10">
    <source>
        <dbReference type="Proteomes" id="UP000653305"/>
    </source>
</evidence>
<dbReference type="PANTHER" id="PTHR48017">
    <property type="entry name" value="OS05G0424000 PROTEIN-RELATED"/>
    <property type="match status" value="1"/>
</dbReference>
<keyword evidence="4" id="KW-0029">Amino-acid transport</keyword>
<dbReference type="EMBL" id="BMAC01000257">
    <property type="protein sequence ID" value="GFP91848.1"/>
    <property type="molecule type" value="Genomic_DNA"/>
</dbReference>
<proteinExistence type="predicted"/>
<comment type="subcellular location">
    <subcellularLocation>
        <location evidence="1">Membrane</location>
    </subcellularLocation>
</comment>
<evidence type="ECO:0000256" key="6">
    <source>
        <dbReference type="ARBA" id="ARBA00023136"/>
    </source>
</evidence>
<dbReference type="AlphaFoldDB" id="A0A830C3Z3"/>
<evidence type="ECO:0000256" key="1">
    <source>
        <dbReference type="ARBA" id="ARBA00004370"/>
    </source>
</evidence>
<name>A0A830C3Z3_9LAMI</name>
<dbReference type="InterPro" id="IPR013057">
    <property type="entry name" value="AA_transpt_TM"/>
</dbReference>
<sequence length="311" mass="33671">MGSLSPTYMLGQLLIVNHARDSLTYQILRIKPHEQQHIPFAIKASVSVFRSESGSSLSENGVSSPSGLNTFGPLYPPSVKLQTHRKYGTLVRLKVYRNNYDSLNDAGINVLCGVGILSTPYAVKEGGWAGLSILFIFALLSYYTGILLRYCLDSQPGLETYPDIGQAAFGTTGRVAISIILYVDLYACCIEHIILESDNLSSLFPNAHLNLGVFELNSPHLFAVMMALAVLPTVFFGICTLLYAAVAVLGYMMYGESIESQFTLNMPKDLVASKIAMWTTGSMCVLVIGVGIVSSAVGTYSALAKIIQNLS</sequence>
<evidence type="ECO:0000256" key="3">
    <source>
        <dbReference type="ARBA" id="ARBA00022692"/>
    </source>
</evidence>
<feature type="transmembrane region" description="Helical" evidence="7">
    <location>
        <begin position="129"/>
        <end position="152"/>
    </location>
</feature>
<keyword evidence="2" id="KW-0813">Transport</keyword>
<feature type="domain" description="Amino acid transporter transmembrane" evidence="8">
    <location>
        <begin position="108"/>
        <end position="227"/>
    </location>
</feature>
<keyword evidence="5 7" id="KW-1133">Transmembrane helix</keyword>
<evidence type="ECO:0000259" key="8">
    <source>
        <dbReference type="Pfam" id="PF01490"/>
    </source>
</evidence>
<dbReference type="GO" id="GO:0006865">
    <property type="term" value="P:amino acid transport"/>
    <property type="evidence" value="ECO:0007669"/>
    <property type="project" value="UniProtKB-KW"/>
</dbReference>
<evidence type="ECO:0000256" key="5">
    <source>
        <dbReference type="ARBA" id="ARBA00022989"/>
    </source>
</evidence>
<dbReference type="Pfam" id="PF01490">
    <property type="entry name" value="Aa_trans"/>
    <property type="match status" value="2"/>
</dbReference>
<feature type="transmembrane region" description="Helical" evidence="7">
    <location>
        <begin position="275"/>
        <end position="303"/>
    </location>
</feature>
<keyword evidence="6 7" id="KW-0472">Membrane</keyword>
<evidence type="ECO:0000313" key="9">
    <source>
        <dbReference type="EMBL" id="GFP91848.1"/>
    </source>
</evidence>
<evidence type="ECO:0000256" key="7">
    <source>
        <dbReference type="SAM" id="Phobius"/>
    </source>
</evidence>
<evidence type="ECO:0000256" key="2">
    <source>
        <dbReference type="ARBA" id="ARBA00022448"/>
    </source>
</evidence>
<dbReference type="GO" id="GO:0016020">
    <property type="term" value="C:membrane"/>
    <property type="evidence" value="ECO:0007669"/>
    <property type="project" value="UniProtKB-SubCell"/>
</dbReference>
<keyword evidence="10" id="KW-1185">Reference proteome</keyword>
<protein>
    <submittedName>
        <fullName evidence="9">Vacuolar amino acid transporter 1</fullName>
    </submittedName>
</protein>
<keyword evidence="3 7" id="KW-0812">Transmembrane</keyword>